<protein>
    <recommendedName>
        <fullName evidence="3">Right handed beta helix domain-containing protein</fullName>
    </recommendedName>
</protein>
<reference evidence="1 2" key="1">
    <citation type="journal article" date="2022" name="bioRxiv">
        <title>Genomics of Preaxostyla Flagellates Illuminates Evolutionary Transitions and the Path Towards Mitochondrial Loss.</title>
        <authorList>
            <person name="Novak L.V.F."/>
            <person name="Treitli S.C."/>
            <person name="Pyrih J."/>
            <person name="Halakuc P."/>
            <person name="Pipaliya S.V."/>
            <person name="Vacek V."/>
            <person name="Brzon O."/>
            <person name="Soukal P."/>
            <person name="Eme L."/>
            <person name="Dacks J.B."/>
            <person name="Karnkowska A."/>
            <person name="Elias M."/>
            <person name="Hampl V."/>
        </authorList>
    </citation>
    <scope>NUCLEOTIDE SEQUENCE [LARGE SCALE GENOMIC DNA]</scope>
    <source>
        <strain evidence="1">NAU3</strain>
        <tissue evidence="1">Gut</tissue>
    </source>
</reference>
<dbReference type="SUPFAM" id="SSF51126">
    <property type="entry name" value="Pectin lyase-like"/>
    <property type="match status" value="1"/>
</dbReference>
<keyword evidence="2" id="KW-1185">Reference proteome</keyword>
<dbReference type="InterPro" id="IPR011050">
    <property type="entry name" value="Pectin_lyase_fold/virulence"/>
</dbReference>
<evidence type="ECO:0000313" key="2">
    <source>
        <dbReference type="Proteomes" id="UP001281761"/>
    </source>
</evidence>
<proteinExistence type="predicted"/>
<comment type="caution">
    <text evidence="1">The sequence shown here is derived from an EMBL/GenBank/DDBJ whole genome shotgun (WGS) entry which is preliminary data.</text>
</comment>
<name>A0ABQ9XBW5_9EUKA</name>
<sequence>MQTIACSTFPSGVRSERALCQLRDNALWRSANTTFTRSGNTYTNVTSKSFALTTTTAQVVSVDHRYEQCTDKQCVSLNMHGGGIRCSPGANLAVDNCTFEECRAARSSDDVEREGGGIYIASYEDSGGASITRRSVLSNIRFEDCKATATAGCIFFSNVANTTREGIVNGTTMNMPLANGIMFHHLPVWKRILKDKSSFVNCFSTSDFPRINIQQTPLVVDLSAFADGNETLLDIQLPTLGIAVSADAGSDADGCGSTDLNQKCRSIGFAGQNRLADADTSVVVESGRHEETLSFDVGSKAAFLSLIGDAHPVVSFTPQLCEDSFLRLGVGKVSLSYFSFIPCGTANIVKVVGAEKLTVESCQFQNEAGLTLSDLIIEDCSGSDVSSLFVMSSVTPTNPISNSISATNSPISSVDSDTTTVFLSKPNPIVINPSDGLDNLFYWKDTRGCVSLSCLAHRIGKGLTLLISVAAGTSLESLVTQSVTSAGNGGALSMTLSSSALFSITDTSSFTLCTASGKGSKLNLSRPSLVSFLTPNEGAGPLDSIKPTPTTKAAADGILNEFYNFESLSSEGSLLFYWYPFSMVESTMHVHSSGHTHLLCGKEALPCRTLPDSLSKIQSANTLMIDLHVDLPSKLSSLPRALALTTNRSSEPTVMDDGQHEVSHSGLGLTLKSLSIEAVFIASTPRGTMDVGSSTSFVNSKIADHQASLLSIGGGSAAIDHSTPQ</sequence>
<organism evidence="1 2">
    <name type="scientific">Blattamonas nauphoetae</name>
    <dbReference type="NCBI Taxonomy" id="2049346"/>
    <lineage>
        <taxon>Eukaryota</taxon>
        <taxon>Metamonada</taxon>
        <taxon>Preaxostyla</taxon>
        <taxon>Oxymonadida</taxon>
        <taxon>Blattamonas</taxon>
    </lineage>
</organism>
<dbReference type="Proteomes" id="UP001281761">
    <property type="component" value="Unassembled WGS sequence"/>
</dbReference>
<accession>A0ABQ9XBW5</accession>
<evidence type="ECO:0000313" key="1">
    <source>
        <dbReference type="EMBL" id="KAK2948782.1"/>
    </source>
</evidence>
<evidence type="ECO:0008006" key="3">
    <source>
        <dbReference type="Google" id="ProtNLM"/>
    </source>
</evidence>
<gene>
    <name evidence="1" type="ORF">BLNAU_16317</name>
</gene>
<dbReference type="EMBL" id="JARBJD010000169">
    <property type="protein sequence ID" value="KAK2948782.1"/>
    <property type="molecule type" value="Genomic_DNA"/>
</dbReference>